<feature type="domain" description="Solute-binding protein family 3/N-terminal" evidence="3">
    <location>
        <begin position="31"/>
        <end position="287"/>
    </location>
</feature>
<dbReference type="Gene3D" id="3.40.190.10">
    <property type="entry name" value="Periplasmic binding protein-like II"/>
    <property type="match status" value="2"/>
</dbReference>
<dbReference type="OrthoDB" id="7374754at2"/>
<proteinExistence type="inferred from homology"/>
<dbReference type="RefSeq" id="WP_106665474.1">
    <property type="nucleotide sequence ID" value="NZ_PGGM01000008.1"/>
</dbReference>
<evidence type="ECO:0000256" key="2">
    <source>
        <dbReference type="SAM" id="SignalP"/>
    </source>
</evidence>
<dbReference type="PANTHER" id="PTHR30024:SF21">
    <property type="entry name" value="ABC TRANSPORTER SUBSTRATE-BINDING PROTEIN"/>
    <property type="match status" value="1"/>
</dbReference>
<comment type="caution">
    <text evidence="4">The sequence shown here is derived from an EMBL/GenBank/DDBJ whole genome shotgun (WGS) entry which is preliminary data.</text>
</comment>
<comment type="similarity">
    <text evidence="1">Belongs to the bacterial solute-binding protein SsuA/TauA family.</text>
</comment>
<name>A0A2P7B8U2_9HYPH</name>
<dbReference type="Pfam" id="PF09084">
    <property type="entry name" value="NMT1"/>
    <property type="match status" value="1"/>
</dbReference>
<organism evidence="4 5">
    <name type="scientific">Phyllobacterium sophorae</name>
    <dbReference type="NCBI Taxonomy" id="1520277"/>
    <lineage>
        <taxon>Bacteria</taxon>
        <taxon>Pseudomonadati</taxon>
        <taxon>Pseudomonadota</taxon>
        <taxon>Alphaproteobacteria</taxon>
        <taxon>Hyphomicrobiales</taxon>
        <taxon>Phyllobacteriaceae</taxon>
        <taxon>Phyllobacterium</taxon>
    </lineage>
</organism>
<evidence type="ECO:0000313" key="4">
    <source>
        <dbReference type="EMBL" id="PSH62868.1"/>
    </source>
</evidence>
<dbReference type="InterPro" id="IPR015168">
    <property type="entry name" value="SsuA/THI5"/>
</dbReference>
<dbReference type="Proteomes" id="UP000241764">
    <property type="component" value="Unassembled WGS sequence"/>
</dbReference>
<evidence type="ECO:0000256" key="1">
    <source>
        <dbReference type="ARBA" id="ARBA00010742"/>
    </source>
</evidence>
<dbReference type="InterPro" id="IPR001638">
    <property type="entry name" value="Solute-binding_3/MltF_N"/>
</dbReference>
<keyword evidence="2" id="KW-0732">Signal</keyword>
<keyword evidence="5" id="KW-1185">Reference proteome</keyword>
<evidence type="ECO:0000313" key="5">
    <source>
        <dbReference type="Proteomes" id="UP000241764"/>
    </source>
</evidence>
<dbReference type="AlphaFoldDB" id="A0A2P7B8U2"/>
<accession>A0A2P7B8U2</accession>
<dbReference type="EMBL" id="PGGM01000008">
    <property type="protein sequence ID" value="PSH62868.1"/>
    <property type="molecule type" value="Genomic_DNA"/>
</dbReference>
<feature type="signal peptide" evidence="2">
    <location>
        <begin position="1"/>
        <end position="26"/>
    </location>
</feature>
<gene>
    <name evidence="4" type="ORF">CU103_18390</name>
</gene>
<dbReference type="SUPFAM" id="SSF53850">
    <property type="entry name" value="Periplasmic binding protein-like II"/>
    <property type="match status" value="1"/>
</dbReference>
<evidence type="ECO:0000259" key="3">
    <source>
        <dbReference type="SMART" id="SM00062"/>
    </source>
</evidence>
<feature type="chain" id="PRO_5015194091" evidence="2">
    <location>
        <begin position="27"/>
        <end position="359"/>
    </location>
</feature>
<dbReference type="PANTHER" id="PTHR30024">
    <property type="entry name" value="ALIPHATIC SULFONATES-BINDING PROTEIN-RELATED"/>
    <property type="match status" value="1"/>
</dbReference>
<protein>
    <submittedName>
        <fullName evidence="4">Nitrate ABC transporter substrate-binding protein</fullName>
    </submittedName>
</protein>
<reference evidence="5" key="1">
    <citation type="submission" date="2017-11" db="EMBL/GenBank/DDBJ databases">
        <authorList>
            <person name="Kuznetsova I."/>
            <person name="Sazanova A."/>
            <person name="Chirak E."/>
            <person name="Safronova V."/>
            <person name="Willems A."/>
        </authorList>
    </citation>
    <scope>NUCLEOTIDE SEQUENCE [LARGE SCALE GENOMIC DNA]</scope>
    <source>
        <strain evidence="5">CCBAU 03422</strain>
    </source>
</reference>
<sequence length="359" mass="39093">MTLSHFTRRALMAAFALSVLSSSAVAEEPLTINVGYAAIGLDSRPYAEGTSAATARAGEYLEKEFANDPNVKIEWFFFKGAGPAVNEAFANNQLDFAYQGDLPSLIGRANGLKTKYLLASGARKPLYLAAAKDSTIKSVGDLKGKKVAYQRGTNGHLAAIKVLEANGLTEKDIQVINLDSAGTVAALTSQDIDAAFGDTTLINLASKGNARVIYTTKGDDPRFGRNAGIIGREDFIDKHPEITQRVVDAFVKAAQWSSDEPNRAALFELWHKSGTPIPILEDYFSNDKLAYRNSPLIDDLLVSQYEEQGTKAREFGLIRRNVSVEGWFEPKYLKVSLEKLGLQKFWQAYGANGKPLGSS</sequence>
<dbReference type="SMART" id="SM00062">
    <property type="entry name" value="PBPb"/>
    <property type="match status" value="1"/>
</dbReference>